<comment type="caution">
    <text evidence="1">The sequence shown here is derived from an EMBL/GenBank/DDBJ whole genome shotgun (WGS) entry which is preliminary data.</text>
</comment>
<reference evidence="1 2" key="1">
    <citation type="journal article" date="2012" name="J. Bacteriol.">
        <title>Genome Sequence of Gallaecimonas xiamenensis Type Strain 3-C-1.</title>
        <authorList>
            <person name="Lai Q."/>
            <person name="Wang L."/>
            <person name="Wang W."/>
            <person name="Shao Z."/>
        </authorList>
    </citation>
    <scope>NUCLEOTIDE SEQUENCE [LARGE SCALE GENOMIC DNA]</scope>
    <source>
        <strain evidence="1 2">3-C-1</strain>
    </source>
</reference>
<organism evidence="1 2">
    <name type="scientific">Gallaecimonas xiamenensis 3-C-1</name>
    <dbReference type="NCBI Taxonomy" id="745411"/>
    <lineage>
        <taxon>Bacteria</taxon>
        <taxon>Pseudomonadati</taxon>
        <taxon>Pseudomonadota</taxon>
        <taxon>Gammaproteobacteria</taxon>
        <taxon>Enterobacterales</taxon>
        <taxon>Gallaecimonadaceae</taxon>
        <taxon>Gallaecimonas</taxon>
    </lineage>
</organism>
<evidence type="ECO:0000313" key="1">
    <source>
        <dbReference type="EMBL" id="EKE70567.1"/>
    </source>
</evidence>
<sequence length="167" mass="18861">MLSEADAEQVLIRLRQAINGVVWATPKFDPDAHNICFINLEMRDGRELIYYSFSNMSRVSSTRQAALTGLGYELVPDVSNHLKFWACGGMGQYHTEPRLVNYVFCRPGHLENIRRALIVTEIDCCGSCMNNTISPFVEQYPDIDIYTQEHGAVPSQGISPSFQHFTV</sequence>
<protein>
    <submittedName>
        <fullName evidence="1">Uncharacterized protein</fullName>
    </submittedName>
</protein>
<gene>
    <name evidence="1" type="ORF">B3C1_13553</name>
</gene>
<keyword evidence="2" id="KW-1185">Reference proteome</keyword>
<dbReference type="Proteomes" id="UP000006755">
    <property type="component" value="Unassembled WGS sequence"/>
</dbReference>
<accession>K2J6K3</accession>
<dbReference type="RefSeq" id="WP_008485506.1">
    <property type="nucleotide sequence ID" value="NZ_AMRI01000020.1"/>
</dbReference>
<name>K2J6K3_9GAMM</name>
<dbReference type="OrthoDB" id="7057398at2"/>
<evidence type="ECO:0000313" key="2">
    <source>
        <dbReference type="Proteomes" id="UP000006755"/>
    </source>
</evidence>
<dbReference type="AlphaFoldDB" id="K2J6K3"/>
<proteinExistence type="predicted"/>
<dbReference type="EMBL" id="AMRI01000020">
    <property type="protein sequence ID" value="EKE70567.1"/>
    <property type="molecule type" value="Genomic_DNA"/>
</dbReference>
<dbReference type="eggNOG" id="ENOG50341QQ">
    <property type="taxonomic scope" value="Bacteria"/>
</dbReference>